<evidence type="ECO:0000313" key="3">
    <source>
        <dbReference type="EMBL" id="CCC95896.1"/>
    </source>
</evidence>
<keyword evidence="2" id="KW-1133">Transmembrane helix</keyword>
<keyword evidence="2" id="KW-0812">Transmembrane</keyword>
<dbReference type="EMBL" id="HE575324">
    <property type="protein sequence ID" value="CCC95896.1"/>
    <property type="molecule type" value="Genomic_DNA"/>
</dbReference>
<sequence length="192" mass="21256">MSCITTMGQSQSSRKPAVKDYEADSVSVETSSPNISDLVKSGRYKVAKQETLNMMVAIQGEKDDGKKYPDSDVKDLRQYITEQEGLNVGDNKRRALSQQWRFFLSCEPMQRGLDAGIILGSFAAAVYAFKGPKNRVPAKVGVVFASGCCIGVILVPMLVVLADGYNNKRIKKLESELFAKQRAEFYGREKVN</sequence>
<keyword evidence="2" id="KW-0472">Membrane</keyword>
<feature type="region of interest" description="Disordered" evidence="1">
    <location>
        <begin position="1"/>
        <end position="26"/>
    </location>
</feature>
<feature type="compositionally biased region" description="Polar residues" evidence="1">
    <location>
        <begin position="1"/>
        <end position="14"/>
    </location>
</feature>
<protein>
    <submittedName>
        <fullName evidence="3">Uncharacterized protein TCIL3000_11_14020</fullName>
    </submittedName>
</protein>
<reference evidence="3" key="1">
    <citation type="journal article" date="2012" name="Proc. Natl. Acad. Sci. U.S.A.">
        <title>Antigenic diversity is generated by distinct evolutionary mechanisms in African trypanosome species.</title>
        <authorList>
            <person name="Jackson A.P."/>
            <person name="Berry A."/>
            <person name="Aslett M."/>
            <person name="Allison H.C."/>
            <person name="Burton P."/>
            <person name="Vavrova-Anderson J."/>
            <person name="Brown R."/>
            <person name="Browne H."/>
            <person name="Corton N."/>
            <person name="Hauser H."/>
            <person name="Gamble J."/>
            <person name="Gilderthorp R."/>
            <person name="Marcello L."/>
            <person name="McQuillan J."/>
            <person name="Otto T.D."/>
            <person name="Quail M.A."/>
            <person name="Sanders M.J."/>
            <person name="van Tonder A."/>
            <person name="Ginger M.L."/>
            <person name="Field M.C."/>
            <person name="Barry J.D."/>
            <person name="Hertz-Fowler C."/>
            <person name="Berriman M."/>
        </authorList>
    </citation>
    <scope>NUCLEOTIDE SEQUENCE</scope>
    <source>
        <strain evidence="3">IL3000</strain>
    </source>
</reference>
<gene>
    <name evidence="3" type="ORF">TCIL3000_11_14020</name>
</gene>
<evidence type="ECO:0000256" key="1">
    <source>
        <dbReference type="SAM" id="MobiDB-lite"/>
    </source>
</evidence>
<feature type="transmembrane region" description="Helical" evidence="2">
    <location>
        <begin position="141"/>
        <end position="162"/>
    </location>
</feature>
<dbReference type="VEuPathDB" id="TriTrypDB:TcIL3000.11.14020"/>
<proteinExistence type="predicted"/>
<organism evidence="3">
    <name type="scientific">Trypanosoma congolense (strain IL3000)</name>
    <dbReference type="NCBI Taxonomy" id="1068625"/>
    <lineage>
        <taxon>Eukaryota</taxon>
        <taxon>Discoba</taxon>
        <taxon>Euglenozoa</taxon>
        <taxon>Kinetoplastea</taxon>
        <taxon>Metakinetoplastina</taxon>
        <taxon>Trypanosomatida</taxon>
        <taxon>Trypanosomatidae</taxon>
        <taxon>Trypanosoma</taxon>
        <taxon>Nannomonas</taxon>
    </lineage>
</organism>
<dbReference type="AlphaFoldDB" id="G0V2M4"/>
<evidence type="ECO:0000256" key="2">
    <source>
        <dbReference type="SAM" id="Phobius"/>
    </source>
</evidence>
<name>G0V2M4_TRYCI</name>
<accession>G0V2M4</accession>